<dbReference type="EMBL" id="JBJKTR010000016">
    <property type="protein sequence ID" value="KAL3339200.1"/>
    <property type="molecule type" value="Genomic_DNA"/>
</dbReference>
<organism evidence="2 3">
    <name type="scientific">Solanum stoloniferum</name>
    <dbReference type="NCBI Taxonomy" id="62892"/>
    <lineage>
        <taxon>Eukaryota</taxon>
        <taxon>Viridiplantae</taxon>
        <taxon>Streptophyta</taxon>
        <taxon>Embryophyta</taxon>
        <taxon>Tracheophyta</taxon>
        <taxon>Spermatophyta</taxon>
        <taxon>Magnoliopsida</taxon>
        <taxon>eudicotyledons</taxon>
        <taxon>Gunneridae</taxon>
        <taxon>Pentapetalae</taxon>
        <taxon>asterids</taxon>
        <taxon>lamiids</taxon>
        <taxon>Solanales</taxon>
        <taxon>Solanaceae</taxon>
        <taxon>Solanoideae</taxon>
        <taxon>Solaneae</taxon>
        <taxon>Solanum</taxon>
    </lineage>
</organism>
<reference evidence="2 3" key="1">
    <citation type="submission" date="2024-05" db="EMBL/GenBank/DDBJ databases">
        <title>De novo assembly of an allotetraploid wild potato.</title>
        <authorList>
            <person name="Hosaka A.J."/>
        </authorList>
    </citation>
    <scope>NUCLEOTIDE SEQUENCE [LARGE SCALE GENOMIC DNA]</scope>
    <source>
        <tissue evidence="2">Young leaves</tissue>
    </source>
</reference>
<dbReference type="SUPFAM" id="SSF54001">
    <property type="entry name" value="Cysteine proteinases"/>
    <property type="match status" value="1"/>
</dbReference>
<feature type="signal peptide" evidence="1">
    <location>
        <begin position="1"/>
        <end position="18"/>
    </location>
</feature>
<keyword evidence="3" id="KW-1185">Reference proteome</keyword>
<dbReference type="Proteomes" id="UP001627284">
    <property type="component" value="Unassembled WGS sequence"/>
</dbReference>
<proteinExistence type="predicted"/>
<keyword evidence="1" id="KW-0732">Signal</keyword>
<sequence length="101" mass="11992">MYYFFIITINSILDLVLNYLTKGCCWTFAPTGAITTIYAIKRGGKIILMPKLLLIDYMFEHYRMSNVESKLEKNKCFELSRRMTFKFVEEHDLVEVEYAKK</sequence>
<evidence type="ECO:0000313" key="2">
    <source>
        <dbReference type="EMBL" id="KAL3339200.1"/>
    </source>
</evidence>
<accession>A0ABD2S5L4</accession>
<protein>
    <submittedName>
        <fullName evidence="2">Uncharacterized protein</fullName>
    </submittedName>
</protein>
<name>A0ABD2S5L4_9SOLN</name>
<evidence type="ECO:0000313" key="3">
    <source>
        <dbReference type="Proteomes" id="UP001627284"/>
    </source>
</evidence>
<comment type="caution">
    <text evidence="2">The sequence shown here is derived from an EMBL/GenBank/DDBJ whole genome shotgun (WGS) entry which is preliminary data.</text>
</comment>
<feature type="chain" id="PRO_5044866636" evidence="1">
    <location>
        <begin position="19"/>
        <end position="101"/>
    </location>
</feature>
<gene>
    <name evidence="2" type="ORF">AABB24_028037</name>
</gene>
<dbReference type="AlphaFoldDB" id="A0ABD2S5L4"/>
<evidence type="ECO:0000256" key="1">
    <source>
        <dbReference type="SAM" id="SignalP"/>
    </source>
</evidence>
<dbReference type="InterPro" id="IPR038765">
    <property type="entry name" value="Papain-like_cys_pep_sf"/>
</dbReference>